<dbReference type="PROSITE" id="PS50887">
    <property type="entry name" value="GGDEF"/>
    <property type="match status" value="1"/>
</dbReference>
<dbReference type="Pfam" id="PF00990">
    <property type="entry name" value="GGDEF"/>
    <property type="match status" value="1"/>
</dbReference>
<keyword evidence="5" id="KW-0548">Nucleotidyltransferase</keyword>
<dbReference type="InterPro" id="IPR043128">
    <property type="entry name" value="Rev_trsase/Diguanyl_cyclase"/>
</dbReference>
<name>A0ABT7SUL1_9ALTE</name>
<sequence length="394" mass="44746">MLKKNHLVPKRIHLLRLTLFSLLTIALLALIFTATSAVYFFNQQHLLSSKYFNLKVLAQDIALHDEILTMSTLVASHDGDPKWKQRYEKYEASLDDLLLTASATDPNISKFFQETADANMRLVKIEKLAFEFIQSGEPREALALLRSDEYRTLKQGFSAGIASAIDEVLKETQSSLDKSESERGRYLLLSMFSSFMIVLVLWYFLIRYVRITDQAIGSKATTDELSGLLNRREFNRVLPIELNRAQRENRILMLTILDLDNFKKFNDSYGHPKGDEVINKIGNLLQTLSRRANESAFRVGGEEFIFLATCDTHSDATRLTQTICSRVFELNIPHEQNLPFKRVTASCGVAVSDTNQILTADELYSRADKALYNAKHTGKNTFALFDHSALNTAE</sequence>
<evidence type="ECO:0000313" key="6">
    <source>
        <dbReference type="Proteomes" id="UP001234343"/>
    </source>
</evidence>
<evidence type="ECO:0000256" key="1">
    <source>
        <dbReference type="ARBA" id="ARBA00012528"/>
    </source>
</evidence>
<reference evidence="5 6" key="1">
    <citation type="submission" date="2023-06" db="EMBL/GenBank/DDBJ databases">
        <title>Alteromonas sp. ASW11-36 isolated from intertidal sand.</title>
        <authorList>
            <person name="Li Y."/>
        </authorList>
    </citation>
    <scope>NUCLEOTIDE SEQUENCE [LARGE SCALE GENOMIC DNA]</scope>
    <source>
        <strain evidence="5 6">ASW11-36</strain>
    </source>
</reference>
<dbReference type="RefSeq" id="WP_289364057.1">
    <property type="nucleotide sequence ID" value="NZ_JAUCBP010000006.1"/>
</dbReference>
<dbReference type="GO" id="GO:0052621">
    <property type="term" value="F:diguanylate cyclase activity"/>
    <property type="evidence" value="ECO:0007669"/>
    <property type="project" value="UniProtKB-EC"/>
</dbReference>
<keyword evidence="3" id="KW-0812">Transmembrane</keyword>
<dbReference type="InterPro" id="IPR000160">
    <property type="entry name" value="GGDEF_dom"/>
</dbReference>
<dbReference type="SUPFAM" id="SSF55073">
    <property type="entry name" value="Nucleotide cyclase"/>
    <property type="match status" value="1"/>
</dbReference>
<keyword evidence="5" id="KW-0808">Transferase</keyword>
<evidence type="ECO:0000259" key="4">
    <source>
        <dbReference type="PROSITE" id="PS50887"/>
    </source>
</evidence>
<evidence type="ECO:0000256" key="3">
    <source>
        <dbReference type="SAM" id="Phobius"/>
    </source>
</evidence>
<accession>A0ABT7SUL1</accession>
<protein>
    <recommendedName>
        <fullName evidence="1">diguanylate cyclase</fullName>
        <ecNumber evidence="1">2.7.7.65</ecNumber>
    </recommendedName>
</protein>
<comment type="caution">
    <text evidence="5">The sequence shown here is derived from an EMBL/GenBank/DDBJ whole genome shotgun (WGS) entry which is preliminary data.</text>
</comment>
<feature type="domain" description="GGDEF" evidence="4">
    <location>
        <begin position="250"/>
        <end position="387"/>
    </location>
</feature>
<dbReference type="InterPro" id="IPR050469">
    <property type="entry name" value="Diguanylate_Cyclase"/>
</dbReference>
<proteinExistence type="predicted"/>
<gene>
    <name evidence="5" type="ORF">QTP81_04590</name>
</gene>
<dbReference type="Gene3D" id="3.30.70.270">
    <property type="match status" value="1"/>
</dbReference>
<dbReference type="CDD" id="cd01949">
    <property type="entry name" value="GGDEF"/>
    <property type="match status" value="1"/>
</dbReference>
<organism evidence="5 6">
    <name type="scientific">Alteromonas arenosi</name>
    <dbReference type="NCBI Taxonomy" id="3055817"/>
    <lineage>
        <taxon>Bacteria</taxon>
        <taxon>Pseudomonadati</taxon>
        <taxon>Pseudomonadota</taxon>
        <taxon>Gammaproteobacteria</taxon>
        <taxon>Alteromonadales</taxon>
        <taxon>Alteromonadaceae</taxon>
        <taxon>Alteromonas/Salinimonas group</taxon>
        <taxon>Alteromonas</taxon>
    </lineage>
</organism>
<feature type="transmembrane region" description="Helical" evidence="3">
    <location>
        <begin position="20"/>
        <end position="41"/>
    </location>
</feature>
<evidence type="ECO:0000256" key="2">
    <source>
        <dbReference type="ARBA" id="ARBA00034247"/>
    </source>
</evidence>
<evidence type="ECO:0000313" key="5">
    <source>
        <dbReference type="EMBL" id="MDM7859878.1"/>
    </source>
</evidence>
<dbReference type="NCBIfam" id="TIGR00254">
    <property type="entry name" value="GGDEF"/>
    <property type="match status" value="1"/>
</dbReference>
<comment type="catalytic activity">
    <reaction evidence="2">
        <text>2 GTP = 3',3'-c-di-GMP + 2 diphosphate</text>
        <dbReference type="Rhea" id="RHEA:24898"/>
        <dbReference type="ChEBI" id="CHEBI:33019"/>
        <dbReference type="ChEBI" id="CHEBI:37565"/>
        <dbReference type="ChEBI" id="CHEBI:58805"/>
        <dbReference type="EC" id="2.7.7.65"/>
    </reaction>
</comment>
<dbReference type="PANTHER" id="PTHR45138:SF9">
    <property type="entry name" value="DIGUANYLATE CYCLASE DGCM-RELATED"/>
    <property type="match status" value="1"/>
</dbReference>
<dbReference type="PANTHER" id="PTHR45138">
    <property type="entry name" value="REGULATORY COMPONENTS OF SENSORY TRANSDUCTION SYSTEM"/>
    <property type="match status" value="1"/>
</dbReference>
<dbReference type="Proteomes" id="UP001234343">
    <property type="component" value="Unassembled WGS sequence"/>
</dbReference>
<dbReference type="SMART" id="SM00267">
    <property type="entry name" value="GGDEF"/>
    <property type="match status" value="1"/>
</dbReference>
<feature type="transmembrane region" description="Helical" evidence="3">
    <location>
        <begin position="186"/>
        <end position="205"/>
    </location>
</feature>
<keyword evidence="3" id="KW-1133">Transmembrane helix</keyword>
<dbReference type="EC" id="2.7.7.65" evidence="1"/>
<keyword evidence="6" id="KW-1185">Reference proteome</keyword>
<dbReference type="InterPro" id="IPR029787">
    <property type="entry name" value="Nucleotide_cyclase"/>
</dbReference>
<keyword evidence="3" id="KW-0472">Membrane</keyword>
<dbReference type="EMBL" id="JAUCBP010000006">
    <property type="protein sequence ID" value="MDM7859878.1"/>
    <property type="molecule type" value="Genomic_DNA"/>
</dbReference>